<accession>A0A7J0GYS0</accession>
<proteinExistence type="predicted"/>
<organism evidence="2 3">
    <name type="scientific">Actinidia rufa</name>
    <dbReference type="NCBI Taxonomy" id="165716"/>
    <lineage>
        <taxon>Eukaryota</taxon>
        <taxon>Viridiplantae</taxon>
        <taxon>Streptophyta</taxon>
        <taxon>Embryophyta</taxon>
        <taxon>Tracheophyta</taxon>
        <taxon>Spermatophyta</taxon>
        <taxon>Magnoliopsida</taxon>
        <taxon>eudicotyledons</taxon>
        <taxon>Gunneridae</taxon>
        <taxon>Pentapetalae</taxon>
        <taxon>asterids</taxon>
        <taxon>Ericales</taxon>
        <taxon>Actinidiaceae</taxon>
        <taxon>Actinidia</taxon>
    </lineage>
</organism>
<reference evidence="2 3" key="1">
    <citation type="submission" date="2019-07" db="EMBL/GenBank/DDBJ databases">
        <title>De Novo Assembly of kiwifruit Actinidia rufa.</title>
        <authorList>
            <person name="Sugita-Konishi S."/>
            <person name="Sato K."/>
            <person name="Mori E."/>
            <person name="Abe Y."/>
            <person name="Kisaki G."/>
            <person name="Hamano K."/>
            <person name="Suezawa K."/>
            <person name="Otani M."/>
            <person name="Fukuda T."/>
            <person name="Manabe T."/>
            <person name="Gomi K."/>
            <person name="Tabuchi M."/>
            <person name="Akimitsu K."/>
            <person name="Kataoka I."/>
        </authorList>
    </citation>
    <scope>NUCLEOTIDE SEQUENCE [LARGE SCALE GENOMIC DNA]</scope>
    <source>
        <strain evidence="3">cv. Fuchu</strain>
    </source>
</reference>
<gene>
    <name evidence="2" type="ORF">Acr_25g0002870</name>
</gene>
<protein>
    <submittedName>
        <fullName evidence="2">Uncharacterized protein</fullName>
    </submittedName>
</protein>
<dbReference type="PANTHER" id="PTHR31286:SF180">
    <property type="entry name" value="OS10G0362600 PROTEIN"/>
    <property type="match status" value="1"/>
</dbReference>
<feature type="region of interest" description="Disordered" evidence="1">
    <location>
        <begin position="70"/>
        <end position="132"/>
    </location>
</feature>
<feature type="compositionally biased region" description="Polar residues" evidence="1">
    <location>
        <begin position="101"/>
        <end position="124"/>
    </location>
</feature>
<feature type="compositionally biased region" description="Polar residues" evidence="1">
    <location>
        <begin position="331"/>
        <end position="340"/>
    </location>
</feature>
<feature type="region of interest" description="Disordered" evidence="1">
    <location>
        <begin position="1"/>
        <end position="49"/>
    </location>
</feature>
<comment type="caution">
    <text evidence="2">The sequence shown here is derived from an EMBL/GenBank/DDBJ whole genome shotgun (WGS) entry which is preliminary data.</text>
</comment>
<feature type="region of interest" description="Disordered" evidence="1">
    <location>
        <begin position="282"/>
        <end position="340"/>
    </location>
</feature>
<dbReference type="InterPro" id="IPR040256">
    <property type="entry name" value="At4g02000-like"/>
</dbReference>
<sequence>MGKNKNKRKEGGLGPSSKLEEDPILAMALTRTEKDPHSGQTRATPSISVKHLEIDGRSIAVMVDDGADADKDVDIEASENLSVDSEQISEGESSERHSEDASQTLGDRQNAQMKSGKDQGQSSTVKRDDTEGKGCQVAMKKSFASLFAKSRLPSTGSKLEYINLDDGPIQLEKEDFMLLDCPWERCLVGYFGGRFSEVDMAKELIHFVTLQMPEGGEHEQRIYYENLPKYCPHCRVVGHTKENCKNKTGSTNKATGKNSATTEKVGPQQALIQQEWVIKQPNLSKDNPSPVEPAHPEAPIESVQVSQNIDPPTNPLKNLEPSPDLSLEQPPETSTEQTPE</sequence>
<dbReference type="PANTHER" id="PTHR31286">
    <property type="entry name" value="GLYCINE-RICH CELL WALL STRUCTURAL PROTEIN 1.8-LIKE"/>
    <property type="match status" value="1"/>
</dbReference>
<dbReference type="AlphaFoldDB" id="A0A7J0GYS0"/>
<feature type="region of interest" description="Disordered" evidence="1">
    <location>
        <begin position="242"/>
        <end position="267"/>
    </location>
</feature>
<evidence type="ECO:0000313" key="2">
    <source>
        <dbReference type="EMBL" id="GFZ15878.1"/>
    </source>
</evidence>
<evidence type="ECO:0000256" key="1">
    <source>
        <dbReference type="SAM" id="MobiDB-lite"/>
    </source>
</evidence>
<feature type="compositionally biased region" description="Polar residues" evidence="1">
    <location>
        <begin position="79"/>
        <end position="91"/>
    </location>
</feature>
<name>A0A7J0GYS0_9ERIC</name>
<dbReference type="EMBL" id="BJWL01000025">
    <property type="protein sequence ID" value="GFZ15878.1"/>
    <property type="molecule type" value="Genomic_DNA"/>
</dbReference>
<dbReference type="OrthoDB" id="1939300at2759"/>
<keyword evidence="3" id="KW-1185">Reference proteome</keyword>
<evidence type="ECO:0000313" key="3">
    <source>
        <dbReference type="Proteomes" id="UP000585474"/>
    </source>
</evidence>
<feature type="compositionally biased region" description="Polar residues" evidence="1">
    <location>
        <begin position="246"/>
        <end position="262"/>
    </location>
</feature>
<feature type="compositionally biased region" description="Polar residues" evidence="1">
    <location>
        <begin position="38"/>
        <end position="47"/>
    </location>
</feature>
<dbReference type="Proteomes" id="UP000585474">
    <property type="component" value="Unassembled WGS sequence"/>
</dbReference>